<dbReference type="Gene3D" id="1.50.10.20">
    <property type="match status" value="2"/>
</dbReference>
<dbReference type="EMBL" id="CP036267">
    <property type="protein sequence ID" value="QDT33822.1"/>
    <property type="molecule type" value="Genomic_DNA"/>
</dbReference>
<evidence type="ECO:0000313" key="3">
    <source>
        <dbReference type="Proteomes" id="UP000315724"/>
    </source>
</evidence>
<dbReference type="RefSeq" id="WP_197441712.1">
    <property type="nucleotide sequence ID" value="NZ_CP036267.1"/>
</dbReference>
<dbReference type="InterPro" id="IPR008930">
    <property type="entry name" value="Terpenoid_cyclase/PrenylTrfase"/>
</dbReference>
<feature type="chain" id="PRO_5022121107" description="Prenyltransferase and squalene oxidase repeat protein" evidence="1">
    <location>
        <begin position="36"/>
        <end position="379"/>
    </location>
</feature>
<dbReference type="Proteomes" id="UP000315724">
    <property type="component" value="Chromosome"/>
</dbReference>
<keyword evidence="3" id="KW-1185">Reference proteome</keyword>
<organism evidence="2 3">
    <name type="scientific">Thalassoglobus polymorphus</name>
    <dbReference type="NCBI Taxonomy" id="2527994"/>
    <lineage>
        <taxon>Bacteria</taxon>
        <taxon>Pseudomonadati</taxon>
        <taxon>Planctomycetota</taxon>
        <taxon>Planctomycetia</taxon>
        <taxon>Planctomycetales</taxon>
        <taxon>Planctomycetaceae</taxon>
        <taxon>Thalassoglobus</taxon>
    </lineage>
</organism>
<evidence type="ECO:0000313" key="2">
    <source>
        <dbReference type="EMBL" id="QDT33822.1"/>
    </source>
</evidence>
<dbReference type="CDD" id="cd00688">
    <property type="entry name" value="ISOPREN_C2_like"/>
    <property type="match status" value="1"/>
</dbReference>
<name>A0A517QQB7_9PLAN</name>
<dbReference type="SUPFAM" id="SSF48239">
    <property type="entry name" value="Terpenoid cyclases/Protein prenyltransferases"/>
    <property type="match status" value="1"/>
</dbReference>
<keyword evidence="1" id="KW-0732">Signal</keyword>
<protein>
    <recommendedName>
        <fullName evidence="4">Prenyltransferase and squalene oxidase repeat protein</fullName>
    </recommendedName>
</protein>
<dbReference type="AlphaFoldDB" id="A0A517QQB7"/>
<evidence type="ECO:0000256" key="1">
    <source>
        <dbReference type="SAM" id="SignalP"/>
    </source>
</evidence>
<accession>A0A517QQB7</accession>
<gene>
    <name evidence="2" type="ORF">Mal48_30780</name>
</gene>
<sequence length="379" mass="42060" precursor="true">MRFHRIPTGIAFSRSMIICSVVCVHLSLASGQVVAQVDTNSVDQKASAFETDEIDIGVEKAIAYLISQQREDGAILDQRYDSTMTALSIMSMASVGVQPADKDSRGQAMQKALAYILRDDRVDDKGYFGTKDGSRMYGHGIITLMLTEMLGMGATEEQDQLIHQRCQKAIDVILSSQKEQKPTQHRGGWRYNPNSRDSDLSVSVWQLMALRSAKNDGLAVPASAIDEAVEYLKRSYASRLDRKGFPDKEASGFTYTPGQSRPTFTMTAAGLLAMQVCGEYDSPLVTGASDWLLENPPKWKERFCSYGTYYYSQGMYQRGGEHAAKAQQLVQEMLLGQQAKDGSWLAENGSEKSHGRVYATSMAVLSLSVKYHYLPIYQK</sequence>
<proteinExistence type="predicted"/>
<dbReference type="KEGG" id="tpol:Mal48_30780"/>
<reference evidence="2 3" key="1">
    <citation type="submission" date="2019-02" db="EMBL/GenBank/DDBJ databases">
        <title>Deep-cultivation of Planctomycetes and their phenomic and genomic characterization uncovers novel biology.</title>
        <authorList>
            <person name="Wiegand S."/>
            <person name="Jogler M."/>
            <person name="Boedeker C."/>
            <person name="Pinto D."/>
            <person name="Vollmers J."/>
            <person name="Rivas-Marin E."/>
            <person name="Kohn T."/>
            <person name="Peeters S.H."/>
            <person name="Heuer A."/>
            <person name="Rast P."/>
            <person name="Oberbeckmann S."/>
            <person name="Bunk B."/>
            <person name="Jeske O."/>
            <person name="Meyerdierks A."/>
            <person name="Storesund J.E."/>
            <person name="Kallscheuer N."/>
            <person name="Luecker S."/>
            <person name="Lage O.M."/>
            <person name="Pohl T."/>
            <person name="Merkel B.J."/>
            <person name="Hornburger P."/>
            <person name="Mueller R.-W."/>
            <person name="Bruemmer F."/>
            <person name="Labrenz M."/>
            <person name="Spormann A.M."/>
            <person name="Op den Camp H."/>
            <person name="Overmann J."/>
            <person name="Amann R."/>
            <person name="Jetten M.S.M."/>
            <person name="Mascher T."/>
            <person name="Medema M.H."/>
            <person name="Devos D.P."/>
            <person name="Kaster A.-K."/>
            <person name="Ovreas L."/>
            <person name="Rohde M."/>
            <person name="Galperin M.Y."/>
            <person name="Jogler C."/>
        </authorList>
    </citation>
    <scope>NUCLEOTIDE SEQUENCE [LARGE SCALE GENOMIC DNA]</scope>
    <source>
        <strain evidence="2 3">Mal48</strain>
    </source>
</reference>
<feature type="signal peptide" evidence="1">
    <location>
        <begin position="1"/>
        <end position="35"/>
    </location>
</feature>
<evidence type="ECO:0008006" key="4">
    <source>
        <dbReference type="Google" id="ProtNLM"/>
    </source>
</evidence>